<proteinExistence type="predicted"/>
<keyword evidence="1" id="KW-0511">Multifunctional enzyme</keyword>
<dbReference type="Gene3D" id="3.30.70.270">
    <property type="match status" value="1"/>
</dbReference>
<dbReference type="GO" id="GO:0003824">
    <property type="term" value="F:catalytic activity"/>
    <property type="evidence" value="ECO:0007669"/>
    <property type="project" value="UniProtKB-KW"/>
</dbReference>
<dbReference type="InterPro" id="IPR041577">
    <property type="entry name" value="RT_RNaseH_2"/>
</dbReference>
<accession>A0A9Q3IS47</accession>
<dbReference type="PANTHER" id="PTHR37984">
    <property type="entry name" value="PROTEIN CBG26694"/>
    <property type="match status" value="1"/>
</dbReference>
<dbReference type="SUPFAM" id="SSF56672">
    <property type="entry name" value="DNA/RNA polymerases"/>
    <property type="match status" value="1"/>
</dbReference>
<evidence type="ECO:0000313" key="3">
    <source>
        <dbReference type="EMBL" id="MBW0549026.1"/>
    </source>
</evidence>
<dbReference type="InterPro" id="IPR043502">
    <property type="entry name" value="DNA/RNA_pol_sf"/>
</dbReference>
<dbReference type="PROSITE" id="PS50878">
    <property type="entry name" value="RT_POL"/>
    <property type="match status" value="1"/>
</dbReference>
<dbReference type="Proteomes" id="UP000765509">
    <property type="component" value="Unassembled WGS sequence"/>
</dbReference>
<gene>
    <name evidence="3" type="ORF">O181_088741</name>
</gene>
<feature type="domain" description="Reverse transcriptase" evidence="2">
    <location>
        <begin position="1"/>
        <end position="217"/>
    </location>
</feature>
<evidence type="ECO:0000256" key="1">
    <source>
        <dbReference type="ARBA" id="ARBA00023268"/>
    </source>
</evidence>
<dbReference type="InterPro" id="IPR043128">
    <property type="entry name" value="Rev_trsase/Diguanyl_cyclase"/>
</dbReference>
<dbReference type="EMBL" id="AVOT02054303">
    <property type="protein sequence ID" value="MBW0549026.1"/>
    <property type="molecule type" value="Genomic_DNA"/>
</dbReference>
<dbReference type="Pfam" id="PF00078">
    <property type="entry name" value="RVT_1"/>
    <property type="match status" value="1"/>
</dbReference>
<dbReference type="Pfam" id="PF17919">
    <property type="entry name" value="RT_RNaseH_2"/>
    <property type="match status" value="1"/>
</dbReference>
<name>A0A9Q3IS47_9BASI</name>
<evidence type="ECO:0000313" key="4">
    <source>
        <dbReference type="Proteomes" id="UP000765509"/>
    </source>
</evidence>
<dbReference type="CDD" id="cd01647">
    <property type="entry name" value="RT_LTR"/>
    <property type="match status" value="1"/>
</dbReference>
<reference evidence="3" key="1">
    <citation type="submission" date="2021-03" db="EMBL/GenBank/DDBJ databases">
        <title>Draft genome sequence of rust myrtle Austropuccinia psidii MF-1, a brazilian biotype.</title>
        <authorList>
            <person name="Quecine M.C."/>
            <person name="Pachon D.M.R."/>
            <person name="Bonatelli M.L."/>
            <person name="Correr F.H."/>
            <person name="Franceschini L.M."/>
            <person name="Leite T.F."/>
            <person name="Margarido G.R.A."/>
            <person name="Almeida C.A."/>
            <person name="Ferrarezi J.A."/>
            <person name="Labate C.A."/>
        </authorList>
    </citation>
    <scope>NUCLEOTIDE SEQUENCE</scope>
    <source>
        <strain evidence="3">MF-1</strain>
    </source>
</reference>
<sequence>MDVIRTIGHNEIVEITTPVLITWHDGKSRLCGDFRALNNYTKEDRYPIPRIPHVLDKLAKAKYITKMDCMKGFQQNGVKPNSMKLLRIICHMGIYEYTRMPFGIKNAPAHFQRMMDTIFQEEILEGWMVVYIDDIIIYSETWEDHVQYIDRVLSKCKPINLKISLKKCNFGQQELLALGHKVSGLSLAIDQNKVAEVLQKPVPKSIREMQYFLGFEITKERRDAYEKIKHELTNAPVLILPDFELPFKLYIAAACSQGLGAALHQRQIVNGEPREGVIFYISRQLKDSEAGYGATQTERLCLVWALEKLYYYLEGAVFEF</sequence>
<keyword evidence="4" id="KW-1185">Reference proteome</keyword>
<dbReference type="InterPro" id="IPR000477">
    <property type="entry name" value="RT_dom"/>
</dbReference>
<dbReference type="InterPro" id="IPR050951">
    <property type="entry name" value="Retrovirus_Pol_polyprotein"/>
</dbReference>
<organism evidence="3 4">
    <name type="scientific">Austropuccinia psidii MF-1</name>
    <dbReference type="NCBI Taxonomy" id="1389203"/>
    <lineage>
        <taxon>Eukaryota</taxon>
        <taxon>Fungi</taxon>
        <taxon>Dikarya</taxon>
        <taxon>Basidiomycota</taxon>
        <taxon>Pucciniomycotina</taxon>
        <taxon>Pucciniomycetes</taxon>
        <taxon>Pucciniales</taxon>
        <taxon>Sphaerophragmiaceae</taxon>
        <taxon>Austropuccinia</taxon>
    </lineage>
</organism>
<comment type="caution">
    <text evidence="3">The sequence shown here is derived from an EMBL/GenBank/DDBJ whole genome shotgun (WGS) entry which is preliminary data.</text>
</comment>
<protein>
    <recommendedName>
        <fullName evidence="2">Reverse transcriptase domain-containing protein</fullName>
    </recommendedName>
</protein>
<dbReference type="OrthoDB" id="10055717at2759"/>
<dbReference type="AlphaFoldDB" id="A0A9Q3IS47"/>
<dbReference type="PANTHER" id="PTHR37984:SF5">
    <property type="entry name" value="PROTEIN NYNRIN-LIKE"/>
    <property type="match status" value="1"/>
</dbReference>
<evidence type="ECO:0000259" key="2">
    <source>
        <dbReference type="PROSITE" id="PS50878"/>
    </source>
</evidence>